<dbReference type="Pfam" id="PF00441">
    <property type="entry name" value="Acyl-CoA_dh_1"/>
    <property type="match status" value="1"/>
</dbReference>
<feature type="domain" description="Acyl-CoA oxidase/dehydrogenase middle" evidence="8">
    <location>
        <begin position="125"/>
        <end position="224"/>
    </location>
</feature>
<dbReference type="GO" id="GO:0050660">
    <property type="term" value="F:flavin adenine dinucleotide binding"/>
    <property type="evidence" value="ECO:0007669"/>
    <property type="project" value="InterPro"/>
</dbReference>
<organism evidence="10 11">
    <name type="scientific">Pseudonocardia halophobica</name>
    <dbReference type="NCBI Taxonomy" id="29401"/>
    <lineage>
        <taxon>Bacteria</taxon>
        <taxon>Bacillati</taxon>
        <taxon>Actinomycetota</taxon>
        <taxon>Actinomycetes</taxon>
        <taxon>Pseudonocardiales</taxon>
        <taxon>Pseudonocardiaceae</taxon>
        <taxon>Pseudonocardia</taxon>
    </lineage>
</organism>
<dbReference type="PANTHER" id="PTHR43884">
    <property type="entry name" value="ACYL-COA DEHYDROGENASE"/>
    <property type="match status" value="1"/>
</dbReference>
<feature type="domain" description="Acyl-CoA dehydrogenase/oxidase C-terminal" evidence="7">
    <location>
        <begin position="236"/>
        <end position="384"/>
    </location>
</feature>
<evidence type="ECO:0000256" key="2">
    <source>
        <dbReference type="ARBA" id="ARBA00009347"/>
    </source>
</evidence>
<dbReference type="Pfam" id="PF02770">
    <property type="entry name" value="Acyl-CoA_dh_M"/>
    <property type="match status" value="1"/>
</dbReference>
<accession>A0A9W6NUY6</accession>
<dbReference type="PIRSF" id="PIRSF016578">
    <property type="entry name" value="HsaA"/>
    <property type="match status" value="1"/>
</dbReference>
<evidence type="ECO:0000313" key="10">
    <source>
        <dbReference type="EMBL" id="GLL09837.1"/>
    </source>
</evidence>
<evidence type="ECO:0000256" key="4">
    <source>
        <dbReference type="ARBA" id="ARBA00022827"/>
    </source>
</evidence>
<evidence type="ECO:0000259" key="7">
    <source>
        <dbReference type="Pfam" id="PF00441"/>
    </source>
</evidence>
<gene>
    <name evidence="10" type="ORF">GCM10017577_09770</name>
</gene>
<dbReference type="SUPFAM" id="SSF47203">
    <property type="entry name" value="Acyl-CoA dehydrogenase C-terminal domain-like"/>
    <property type="match status" value="1"/>
</dbReference>
<dbReference type="InterPro" id="IPR006089">
    <property type="entry name" value="Acyl-CoA_DH_CS"/>
</dbReference>
<dbReference type="Pfam" id="PF02771">
    <property type="entry name" value="Acyl-CoA_dh_N"/>
    <property type="match status" value="1"/>
</dbReference>
<dbReference type="Proteomes" id="UP001143463">
    <property type="component" value="Unassembled WGS sequence"/>
</dbReference>
<reference evidence="10" key="1">
    <citation type="journal article" date="2014" name="Int. J. Syst. Evol. Microbiol.">
        <title>Complete genome sequence of Corynebacterium casei LMG S-19264T (=DSM 44701T), isolated from a smear-ripened cheese.</title>
        <authorList>
            <consortium name="US DOE Joint Genome Institute (JGI-PGF)"/>
            <person name="Walter F."/>
            <person name="Albersmeier A."/>
            <person name="Kalinowski J."/>
            <person name="Ruckert C."/>
        </authorList>
    </citation>
    <scope>NUCLEOTIDE SEQUENCE</scope>
    <source>
        <strain evidence="10">VKM Ac-1069</strain>
    </source>
</reference>
<proteinExistence type="inferred from homology"/>
<name>A0A9W6NUY6_9PSEU</name>
<keyword evidence="5 6" id="KW-0560">Oxidoreductase</keyword>
<dbReference type="Gene3D" id="1.10.540.10">
    <property type="entry name" value="Acyl-CoA dehydrogenase/oxidase, N-terminal domain"/>
    <property type="match status" value="1"/>
</dbReference>
<evidence type="ECO:0000313" key="11">
    <source>
        <dbReference type="Proteomes" id="UP001143463"/>
    </source>
</evidence>
<dbReference type="GO" id="GO:0003995">
    <property type="term" value="F:acyl-CoA dehydrogenase activity"/>
    <property type="evidence" value="ECO:0007669"/>
    <property type="project" value="InterPro"/>
</dbReference>
<evidence type="ECO:0000259" key="9">
    <source>
        <dbReference type="Pfam" id="PF02771"/>
    </source>
</evidence>
<dbReference type="Gene3D" id="1.20.140.10">
    <property type="entry name" value="Butyryl-CoA Dehydrogenase, subunit A, domain 3"/>
    <property type="match status" value="1"/>
</dbReference>
<reference evidence="10" key="2">
    <citation type="submission" date="2023-01" db="EMBL/GenBank/DDBJ databases">
        <authorList>
            <person name="Sun Q."/>
            <person name="Evtushenko L."/>
        </authorList>
    </citation>
    <scope>NUCLEOTIDE SEQUENCE</scope>
    <source>
        <strain evidence="10">VKM Ac-1069</strain>
    </source>
</reference>
<dbReference type="InterPro" id="IPR013786">
    <property type="entry name" value="AcylCoA_DH/ox_N"/>
</dbReference>
<dbReference type="RefSeq" id="WP_037043697.1">
    <property type="nucleotide sequence ID" value="NZ_BAAAUZ010000011.1"/>
</dbReference>
<dbReference type="FunFam" id="2.40.110.10:FF:000002">
    <property type="entry name" value="Acyl-CoA dehydrogenase fadE12"/>
    <property type="match status" value="1"/>
</dbReference>
<evidence type="ECO:0000256" key="3">
    <source>
        <dbReference type="ARBA" id="ARBA00022630"/>
    </source>
</evidence>
<keyword evidence="11" id="KW-1185">Reference proteome</keyword>
<dbReference type="PANTHER" id="PTHR43884:SF12">
    <property type="entry name" value="ISOVALERYL-COA DEHYDROGENASE, MITOCHONDRIAL-RELATED"/>
    <property type="match status" value="1"/>
</dbReference>
<dbReference type="Gene3D" id="2.40.110.10">
    <property type="entry name" value="Butyryl-CoA Dehydrogenase, subunit A, domain 2"/>
    <property type="match status" value="1"/>
</dbReference>
<evidence type="ECO:0000256" key="5">
    <source>
        <dbReference type="ARBA" id="ARBA00023002"/>
    </source>
</evidence>
<keyword evidence="4 6" id="KW-0274">FAD</keyword>
<dbReference type="InterPro" id="IPR046373">
    <property type="entry name" value="Acyl-CoA_Oxase/DH_mid-dom_sf"/>
</dbReference>
<sequence>MQRTLYTDTHEQYRESVREFLAREVEPHFLRWEDEHEIDRTVFRAAAEQGVYGLPIPEEYGGSGETDYRFRLVVCEEVARVGATSFGMTLGLQDDLVLSYLLDLTDDEQKKRWLAPMARGEKLGALAMTEPGTGSDLQGIRTVARRDGDGPDADWILNGQKTFISSALSADFVIVAVRTDPEAGSRGFSLLVVEDGMEGFERGRKLAKVGLHGQDTGELFFTDVRVPAANLIGVEGHGMMHLMSHLPQERLGLVATGYTAARAVYEHTARYCFERKAFGQDIGDFQNTRFVLAEMETELDVAEAFVDKSVLAFNAGELSPTDAAKGKWFLTELQKRVVDRCVQLHGGYGYMLEYPVARAFVDSRIQTIYGGTTEIMKELIGRDIAKRNRP</sequence>
<dbReference type="SUPFAM" id="SSF56645">
    <property type="entry name" value="Acyl-CoA dehydrogenase NM domain-like"/>
    <property type="match status" value="1"/>
</dbReference>
<feature type="domain" description="Acyl-CoA dehydrogenase/oxidase N-terminal" evidence="9">
    <location>
        <begin position="7"/>
        <end position="121"/>
    </location>
</feature>
<comment type="similarity">
    <text evidence="2 6">Belongs to the acyl-CoA dehydrogenase family.</text>
</comment>
<comment type="caution">
    <text evidence="10">The sequence shown here is derived from an EMBL/GenBank/DDBJ whole genome shotgun (WGS) entry which is preliminary data.</text>
</comment>
<dbReference type="AlphaFoldDB" id="A0A9W6NUY6"/>
<dbReference type="PROSITE" id="PS00073">
    <property type="entry name" value="ACYL_COA_DH_2"/>
    <property type="match status" value="1"/>
</dbReference>
<protein>
    <submittedName>
        <fullName evidence="10">Acyl-CoA dehydrogenase</fullName>
    </submittedName>
</protein>
<comment type="cofactor">
    <cofactor evidence="1 6">
        <name>FAD</name>
        <dbReference type="ChEBI" id="CHEBI:57692"/>
    </cofactor>
</comment>
<evidence type="ECO:0000256" key="1">
    <source>
        <dbReference type="ARBA" id="ARBA00001974"/>
    </source>
</evidence>
<dbReference type="InterPro" id="IPR009100">
    <property type="entry name" value="AcylCoA_DH/oxidase_NM_dom_sf"/>
</dbReference>
<dbReference type="FunFam" id="1.20.140.10:FF:000001">
    <property type="entry name" value="Acyl-CoA dehydrogenase"/>
    <property type="match status" value="1"/>
</dbReference>
<dbReference type="InterPro" id="IPR009075">
    <property type="entry name" value="AcylCo_DH/oxidase_C"/>
</dbReference>
<evidence type="ECO:0000256" key="6">
    <source>
        <dbReference type="RuleBase" id="RU362125"/>
    </source>
</evidence>
<dbReference type="EMBL" id="BSFQ01000003">
    <property type="protein sequence ID" value="GLL09837.1"/>
    <property type="molecule type" value="Genomic_DNA"/>
</dbReference>
<keyword evidence="3 6" id="KW-0285">Flavoprotein</keyword>
<evidence type="ECO:0000259" key="8">
    <source>
        <dbReference type="Pfam" id="PF02770"/>
    </source>
</evidence>
<dbReference type="InterPro" id="IPR036250">
    <property type="entry name" value="AcylCo_DH-like_C"/>
</dbReference>
<dbReference type="InterPro" id="IPR006091">
    <property type="entry name" value="Acyl-CoA_Oxase/DH_mid-dom"/>
</dbReference>
<dbReference type="InterPro" id="IPR037069">
    <property type="entry name" value="AcylCoA_DH/ox_N_sf"/>
</dbReference>